<dbReference type="InterPro" id="IPR006976">
    <property type="entry name" value="VanZ-like"/>
</dbReference>
<organism evidence="3 4">
    <name type="scientific">Berryella intestinalis</name>
    <dbReference type="NCBI Taxonomy" id="1531429"/>
    <lineage>
        <taxon>Bacteria</taxon>
        <taxon>Bacillati</taxon>
        <taxon>Actinomycetota</taxon>
        <taxon>Coriobacteriia</taxon>
        <taxon>Eggerthellales</taxon>
        <taxon>Eggerthellaceae</taxon>
        <taxon>Berryella</taxon>
    </lineage>
</organism>
<accession>A0A0A8B347</accession>
<dbReference type="HOGENOM" id="CLU_096028_0_3_11"/>
<keyword evidence="1" id="KW-1133">Transmembrane helix</keyword>
<sequence length="152" mass="16293">MRRGRGVAYCALSWALVVAWVLLIWFVSAHTGAEVDNDLGIVTQLKRVLYDLAAPIMGSGVDVSAVGHFFEYFVLGALLVNALASHFDLSAALPLSVALASAYGVLDEFHQFYVPGRSCDPLDWAVDTAAVVIAAALCAFVFRSPNEKSTSK</sequence>
<evidence type="ECO:0000313" key="4">
    <source>
        <dbReference type="Proteomes" id="UP000031121"/>
    </source>
</evidence>
<dbReference type="NCBIfam" id="NF037970">
    <property type="entry name" value="vanZ_1"/>
    <property type="match status" value="1"/>
</dbReference>
<gene>
    <name evidence="3" type="ORF">JI75_03740</name>
</gene>
<reference evidence="4" key="1">
    <citation type="submission" date="2014-08" db="EMBL/GenBank/DDBJ databases">
        <title>Coriobacteriaceae sp. complete genome.</title>
        <authorList>
            <person name="Looft T."/>
            <person name="Bayles D.O."/>
            <person name="Stanton T.B."/>
        </authorList>
    </citation>
    <scope>NUCLEOTIDE SEQUENCE [LARGE SCALE GENOMIC DNA]</scope>
    <source>
        <strain evidence="4">68-1-3</strain>
    </source>
</reference>
<feature type="domain" description="VanZ-like" evidence="2">
    <location>
        <begin position="14"/>
        <end position="140"/>
    </location>
</feature>
<keyword evidence="1" id="KW-0472">Membrane</keyword>
<feature type="transmembrane region" description="Helical" evidence="1">
    <location>
        <begin position="7"/>
        <end position="28"/>
    </location>
</feature>
<proteinExistence type="predicted"/>
<reference evidence="3 4" key="2">
    <citation type="journal article" date="2015" name="Genome Announc.">
        <title>Complete Genome Sequence of Coriobacteriaceae Strain 68-1-3, a Novel Mucus-Degrading Isolate from the Swine Intestinal Tract.</title>
        <authorList>
            <person name="Looft T."/>
            <person name="Bayles D.O."/>
            <person name="Alt D.P."/>
            <person name="Stanton T.B."/>
        </authorList>
    </citation>
    <scope>NUCLEOTIDE SEQUENCE [LARGE SCALE GENOMIC DNA]</scope>
    <source>
        <strain evidence="3 4">68-1-3</strain>
    </source>
</reference>
<evidence type="ECO:0000313" key="3">
    <source>
        <dbReference type="EMBL" id="AJC11911.1"/>
    </source>
</evidence>
<keyword evidence="1" id="KW-0812">Transmembrane</keyword>
<dbReference type="STRING" id="1531429.JI75_03740"/>
<dbReference type="KEGG" id="cbac:JI75_03740"/>
<dbReference type="Pfam" id="PF04892">
    <property type="entry name" value="VanZ"/>
    <property type="match status" value="1"/>
</dbReference>
<evidence type="ECO:0000259" key="2">
    <source>
        <dbReference type="Pfam" id="PF04892"/>
    </source>
</evidence>
<protein>
    <recommendedName>
        <fullName evidence="2">VanZ-like domain-containing protein</fullName>
    </recommendedName>
</protein>
<dbReference type="EMBL" id="CP009302">
    <property type="protein sequence ID" value="AJC11911.1"/>
    <property type="molecule type" value="Genomic_DNA"/>
</dbReference>
<dbReference type="Proteomes" id="UP000031121">
    <property type="component" value="Chromosome"/>
</dbReference>
<evidence type="ECO:0000256" key="1">
    <source>
        <dbReference type="SAM" id="Phobius"/>
    </source>
</evidence>
<feature type="transmembrane region" description="Helical" evidence="1">
    <location>
        <begin position="124"/>
        <end position="142"/>
    </location>
</feature>
<feature type="transmembrane region" description="Helical" evidence="1">
    <location>
        <begin position="82"/>
        <end position="104"/>
    </location>
</feature>
<name>A0A0A8B347_9ACTN</name>
<keyword evidence="4" id="KW-1185">Reference proteome</keyword>
<dbReference type="AlphaFoldDB" id="A0A0A8B347"/>